<dbReference type="OrthoDB" id="5351104at2"/>
<evidence type="ECO:0000313" key="2">
    <source>
        <dbReference type="EMBL" id="EMG30445.1"/>
    </source>
</evidence>
<organism evidence="2 3">
    <name type="scientific">Campylobacter showae CC57C</name>
    <dbReference type="NCBI Taxonomy" id="1073353"/>
    <lineage>
        <taxon>Bacteria</taxon>
        <taxon>Pseudomonadati</taxon>
        <taxon>Campylobacterota</taxon>
        <taxon>Epsilonproteobacteria</taxon>
        <taxon>Campylobacterales</taxon>
        <taxon>Campylobacteraceae</taxon>
        <taxon>Campylobacter</taxon>
    </lineage>
</organism>
<evidence type="ECO:0000256" key="1">
    <source>
        <dbReference type="SAM" id="Coils"/>
    </source>
</evidence>
<reference evidence="2 3" key="1">
    <citation type="submission" date="2013-02" db="EMBL/GenBank/DDBJ databases">
        <title>Co-occurrence of anaerobic bacteria in colorectal carcinomas.</title>
        <authorList>
            <person name="Holt R.A."/>
            <person name="Warren R.L."/>
            <person name="Allen-Vercoe E."/>
            <person name="Pleasance S."/>
            <person name="Freeman D.J."/>
            <person name="Watson P."/>
            <person name="Moore R."/>
            <person name="Cochrane K."/>
        </authorList>
    </citation>
    <scope>NUCLEOTIDE SEQUENCE [LARGE SCALE GENOMIC DNA]</scope>
    <source>
        <strain evidence="2 3">CC57C</strain>
    </source>
</reference>
<protein>
    <submittedName>
        <fullName evidence="2">Mobilization protein</fullName>
    </submittedName>
</protein>
<dbReference type="RefSeq" id="WP_002952493.1">
    <property type="nucleotide sequence ID" value="NZ_AOTD01000164.1"/>
</dbReference>
<gene>
    <name evidence="2" type="ORF">H740_06507</name>
</gene>
<comment type="caution">
    <text evidence="2">The sequence shown here is derived from an EMBL/GenBank/DDBJ whole genome shotgun (WGS) entry which is preliminary data.</text>
</comment>
<dbReference type="STRING" id="1073353.H740_06507"/>
<keyword evidence="1" id="KW-0175">Coiled coil</keyword>
<evidence type="ECO:0000313" key="3">
    <source>
        <dbReference type="Proteomes" id="UP000011782"/>
    </source>
</evidence>
<name>M3GYD0_9BACT</name>
<dbReference type="EMBL" id="AOTD01000164">
    <property type="protein sequence ID" value="EMG30445.1"/>
    <property type="molecule type" value="Genomic_DNA"/>
</dbReference>
<sequence length="625" mass="72800">MIVKFLPTKNGGGLGSVNYLLNERQEQGTARILKGSEAQVRALIAQMPYKQKTCFGVLSFSEQANSIGDEIKQDIIKDLERALLGDYMKDRVAVLWVEHSDKHGRLELNFLIPKIDLITGKSFNPYFAKRDQFNIDLWKRTINDEYGFTSPNDPTKQQNIRIDKKDLAHYDTIAQLDKTLKELVAQGAIKSRAHMIELLEASGYKVTRQNESGISIVLSNQKRPNRMRGGIYDGRFTDIDKLSELGESESKRIRKYVDRDTQEECRYNRERISENIRRRDQRNKKRYKEATLGDRLRNEADQRNDIKRDEARYNTKIIEWYDGNNLGYRVNSRIFNQLFDLRQTHNGLPNTKLEATSEQSRVAEVADSGEFKIQGNGQQNEPRVSLHDFAQIDTQSNGWDETLSNLQRGIVDDETADRIIRRSREIARRNSEITERDKEQAERERRVSTEIRKIAESKSSALLRGLSEQIRTRAGEYLIGAQERIKPKREQIRKLRERTDANRSYQEQIKSALDEWRKRLLGDGIPGIIKQIRELANKLQISRKRINGHKDDIEREFGGYENRIKHNIRQANERYGAAFRECLESETKRATTACGSEIERELKKPERQKLVELKRQKELSMARTR</sequence>
<dbReference type="AlphaFoldDB" id="M3GYD0"/>
<accession>M3GYD0</accession>
<proteinExistence type="predicted"/>
<dbReference type="PATRIC" id="fig|1073353.3.peg.1399"/>
<dbReference type="Proteomes" id="UP000011782">
    <property type="component" value="Unassembled WGS sequence"/>
</dbReference>
<feature type="coiled-coil region" evidence="1">
    <location>
        <begin position="495"/>
        <end position="552"/>
    </location>
</feature>